<keyword evidence="10" id="KW-1185">Reference proteome</keyword>
<feature type="domain" description="TCP" evidence="7">
    <location>
        <begin position="74"/>
        <end position="128"/>
    </location>
</feature>
<evidence type="ECO:0000256" key="3">
    <source>
        <dbReference type="ARBA" id="ARBA00023125"/>
    </source>
</evidence>
<evidence type="ECO:0000313" key="8">
    <source>
        <dbReference type="EMBL" id="PKI32363.1"/>
    </source>
</evidence>
<evidence type="ECO:0000256" key="4">
    <source>
        <dbReference type="ARBA" id="ARBA00023163"/>
    </source>
</evidence>
<dbReference type="InterPro" id="IPR005333">
    <property type="entry name" value="Transcription_factor_TCP"/>
</dbReference>
<dbReference type="GeneID" id="116196613"/>
<feature type="region of interest" description="Disordered" evidence="6">
    <location>
        <begin position="1"/>
        <end position="84"/>
    </location>
</feature>
<keyword evidence="4" id="KW-0804">Transcription</keyword>
<accession>A0A2I0HL98</accession>
<dbReference type="InterPro" id="IPR017887">
    <property type="entry name" value="TF_TCP_subgr"/>
</dbReference>
<dbReference type="GO" id="GO:0003700">
    <property type="term" value="F:DNA-binding transcription factor activity"/>
    <property type="evidence" value="ECO:0007669"/>
    <property type="project" value="InterPro"/>
</dbReference>
<keyword evidence="5" id="KW-0539">Nucleus</keyword>
<evidence type="ECO:0000313" key="10">
    <source>
        <dbReference type="Proteomes" id="UP000233551"/>
    </source>
</evidence>
<keyword evidence="2" id="KW-0805">Transcription regulation</keyword>
<feature type="compositionally biased region" description="Low complexity" evidence="6">
    <location>
        <begin position="8"/>
        <end position="18"/>
    </location>
</feature>
<dbReference type="EMBL" id="PGOL01006675">
    <property type="protein sequence ID" value="PKI33362.1"/>
    <property type="molecule type" value="Genomic_DNA"/>
</dbReference>
<reference evidence="8 10" key="1">
    <citation type="submission" date="2017-11" db="EMBL/GenBank/DDBJ databases">
        <title>De-novo sequencing of pomegranate (Punica granatum L.) genome.</title>
        <authorList>
            <person name="Akparov Z."/>
            <person name="Amiraslanov A."/>
            <person name="Hajiyeva S."/>
            <person name="Abbasov M."/>
            <person name="Kaur K."/>
            <person name="Hamwieh A."/>
            <person name="Solovyev V."/>
            <person name="Salamov A."/>
            <person name="Braich B."/>
            <person name="Kosarev P."/>
            <person name="Mahmoud A."/>
            <person name="Hajiyev E."/>
            <person name="Babayeva S."/>
            <person name="Izzatullayeva V."/>
            <person name="Mammadov A."/>
            <person name="Mammadov A."/>
            <person name="Sharifova S."/>
            <person name="Ojaghi J."/>
            <person name="Eynullazada K."/>
            <person name="Bayramov B."/>
            <person name="Abdulazimova A."/>
            <person name="Shahmuradov I."/>
        </authorList>
    </citation>
    <scope>NUCLEOTIDE SEQUENCE [LARGE SCALE GENOMIC DNA]</scope>
    <source>
        <strain evidence="8">AG2017</strain>
        <strain evidence="10">cv. AG2017</strain>
        <tissue evidence="8">Leaf</tissue>
    </source>
</reference>
<evidence type="ECO:0000259" key="7">
    <source>
        <dbReference type="PROSITE" id="PS51369"/>
    </source>
</evidence>
<feature type="compositionally biased region" description="Low complexity" evidence="6">
    <location>
        <begin position="25"/>
        <end position="42"/>
    </location>
</feature>
<dbReference type="OrthoDB" id="1911901at2759"/>
<comment type="subcellular location">
    <subcellularLocation>
        <location evidence="1">Nucleus</location>
    </subcellularLocation>
</comment>
<dbReference type="Pfam" id="PF03634">
    <property type="entry name" value="TCP"/>
    <property type="match status" value="1"/>
</dbReference>
<dbReference type="Proteomes" id="UP000233551">
    <property type="component" value="Unassembled WGS sequence"/>
</dbReference>
<protein>
    <recommendedName>
        <fullName evidence="7">TCP domain-containing protein</fullName>
    </recommendedName>
</protein>
<organism evidence="8 10">
    <name type="scientific">Punica granatum</name>
    <name type="common">Pomegranate</name>
    <dbReference type="NCBI Taxonomy" id="22663"/>
    <lineage>
        <taxon>Eukaryota</taxon>
        <taxon>Viridiplantae</taxon>
        <taxon>Streptophyta</taxon>
        <taxon>Embryophyta</taxon>
        <taxon>Tracheophyta</taxon>
        <taxon>Spermatophyta</taxon>
        <taxon>Magnoliopsida</taxon>
        <taxon>eudicotyledons</taxon>
        <taxon>Gunneridae</taxon>
        <taxon>Pentapetalae</taxon>
        <taxon>rosids</taxon>
        <taxon>malvids</taxon>
        <taxon>Myrtales</taxon>
        <taxon>Lythraceae</taxon>
        <taxon>Punica</taxon>
    </lineage>
</organism>
<evidence type="ECO:0000256" key="5">
    <source>
        <dbReference type="ARBA" id="ARBA00023242"/>
    </source>
</evidence>
<comment type="caution">
    <text evidence="8">The sequence shown here is derived from an EMBL/GenBank/DDBJ whole genome shotgun (WGS) entry which is preliminary data.</text>
</comment>
<evidence type="ECO:0000313" key="9">
    <source>
        <dbReference type="EMBL" id="PKI33362.1"/>
    </source>
</evidence>
<dbReference type="AlphaFoldDB" id="A0A2I0HL98"/>
<gene>
    <name evidence="9" type="ORF">CRG98_046248</name>
    <name evidence="8" type="ORF">CRG98_047246</name>
</gene>
<keyword evidence="3" id="KW-0238">DNA-binding</keyword>
<dbReference type="PROSITE" id="PS51369">
    <property type="entry name" value="TCP"/>
    <property type="match status" value="1"/>
</dbReference>
<name>A0A2I0HL98_PUNGR</name>
<dbReference type="STRING" id="22663.A0A2I0HL98"/>
<dbReference type="PANTHER" id="PTHR31072:SF170">
    <property type="entry name" value="TRANSCRIPTION FACTOR TCP15-RELATED"/>
    <property type="match status" value="1"/>
</dbReference>
<proteinExistence type="predicted"/>
<dbReference type="PANTHER" id="PTHR31072">
    <property type="entry name" value="TRANSCRIPTION FACTOR TCP4-RELATED"/>
    <property type="match status" value="1"/>
</dbReference>
<dbReference type="GO" id="GO:0005634">
    <property type="term" value="C:nucleus"/>
    <property type="evidence" value="ECO:0007669"/>
    <property type="project" value="UniProtKB-SubCell"/>
</dbReference>
<feature type="region of interest" description="Disordered" evidence="6">
    <location>
        <begin position="206"/>
        <end position="226"/>
    </location>
</feature>
<sequence length="226" mass="23427">MVSDGVVPQLSPSTSSSEPQPPNSAPALSPDPLALVPAAPADGDGDAPEAAIVSLQAPTTKKLPVSRKRSASASKDRHTKVNGRGRRIRLPPLCAARVFQLTRELGHCTDGETIEWLLSKAEASILAATGSGIIPAGPFSTPCRENHALSAANVTPAVFSSVAPYGRLDLCSPLAFGYAAAAAAANGEGYQHMTFTALLLQPPAPEKAEEKKHGDTLALIDDHVKN</sequence>
<evidence type="ECO:0000256" key="1">
    <source>
        <dbReference type="ARBA" id="ARBA00004123"/>
    </source>
</evidence>
<evidence type="ECO:0000256" key="2">
    <source>
        <dbReference type="ARBA" id="ARBA00023015"/>
    </source>
</evidence>
<dbReference type="EMBL" id="PGOL01007783">
    <property type="protein sequence ID" value="PKI32363.1"/>
    <property type="molecule type" value="Genomic_DNA"/>
</dbReference>
<dbReference type="GO" id="GO:0043565">
    <property type="term" value="F:sequence-specific DNA binding"/>
    <property type="evidence" value="ECO:0007669"/>
    <property type="project" value="TreeGrafter"/>
</dbReference>
<evidence type="ECO:0000256" key="6">
    <source>
        <dbReference type="SAM" id="MobiDB-lite"/>
    </source>
</evidence>